<gene>
    <name evidence="2" type="primary">kojP_5</name>
    <name evidence="2" type="ORF">SDC9_210810</name>
</gene>
<keyword evidence="2" id="KW-0808">Transferase</keyword>
<dbReference type="PANTHER" id="PTHR11051">
    <property type="entry name" value="GLYCOSYL HYDROLASE-RELATED"/>
    <property type="match status" value="1"/>
</dbReference>
<name>A0A645JHZ6_9ZZZZ</name>
<dbReference type="GO" id="GO:0004553">
    <property type="term" value="F:hydrolase activity, hydrolyzing O-glycosyl compounds"/>
    <property type="evidence" value="ECO:0007669"/>
    <property type="project" value="TreeGrafter"/>
</dbReference>
<organism evidence="2">
    <name type="scientific">bioreactor metagenome</name>
    <dbReference type="NCBI Taxonomy" id="1076179"/>
    <lineage>
        <taxon>unclassified sequences</taxon>
        <taxon>metagenomes</taxon>
        <taxon>ecological metagenomes</taxon>
    </lineage>
</organism>
<dbReference type="EMBL" id="VSSQ01141921">
    <property type="protein sequence ID" value="MPN63056.1"/>
    <property type="molecule type" value="Genomic_DNA"/>
</dbReference>
<protein>
    <submittedName>
        <fullName evidence="2">Kojibiose phosphorylase</fullName>
        <ecNumber evidence="2">2.4.1.230</ecNumber>
    </submittedName>
</protein>
<evidence type="ECO:0000313" key="2">
    <source>
        <dbReference type="EMBL" id="MPN63056.1"/>
    </source>
</evidence>
<dbReference type="InterPro" id="IPR008928">
    <property type="entry name" value="6-hairpin_glycosidase_sf"/>
</dbReference>
<dbReference type="SUPFAM" id="SSF48208">
    <property type="entry name" value="Six-hairpin glycosidases"/>
    <property type="match status" value="1"/>
</dbReference>
<evidence type="ECO:0000259" key="1">
    <source>
        <dbReference type="Pfam" id="PF03633"/>
    </source>
</evidence>
<comment type="caution">
    <text evidence="2">The sequence shown here is derived from an EMBL/GenBank/DDBJ whole genome shotgun (WGS) entry which is preliminary data.</text>
</comment>
<dbReference type="EC" id="2.4.1.230" evidence="2"/>
<dbReference type="InterPro" id="IPR012341">
    <property type="entry name" value="6hp_glycosidase-like_sf"/>
</dbReference>
<dbReference type="PANTHER" id="PTHR11051:SF8">
    <property type="entry name" value="PROTEIN-GLUCOSYLGALACTOSYLHYDROXYLYSINE GLUCOSIDASE"/>
    <property type="match status" value="1"/>
</dbReference>
<dbReference type="Gene3D" id="2.60.420.10">
    <property type="entry name" value="Maltose phosphorylase, domain 3"/>
    <property type="match status" value="1"/>
</dbReference>
<dbReference type="AlphaFoldDB" id="A0A645JHZ6"/>
<dbReference type="GO" id="GO:0033831">
    <property type="term" value="F:kojibiose phosphorylase activity"/>
    <property type="evidence" value="ECO:0007669"/>
    <property type="project" value="UniProtKB-EC"/>
</dbReference>
<keyword evidence="2" id="KW-0328">Glycosyltransferase</keyword>
<sequence>MACRVGDPSAYEHFMRAARADLFDVRNNASDGIHGASAGGLWQATIFGFAGLTFDAAKKTWSLNPALPNNWKRIAFKFHYQGKVLEFDTNQR</sequence>
<reference evidence="2" key="1">
    <citation type="submission" date="2019-08" db="EMBL/GenBank/DDBJ databases">
        <authorList>
            <person name="Kucharzyk K."/>
            <person name="Murdoch R.W."/>
            <person name="Higgins S."/>
            <person name="Loffler F."/>
        </authorList>
    </citation>
    <scope>NUCLEOTIDE SEQUENCE</scope>
</reference>
<feature type="domain" description="Glycoside hydrolase family 65 C-terminal" evidence="1">
    <location>
        <begin position="62"/>
        <end position="90"/>
    </location>
</feature>
<dbReference type="InterPro" id="IPR005194">
    <property type="entry name" value="Glyco_hydro_65_C"/>
</dbReference>
<dbReference type="Gene3D" id="1.50.10.10">
    <property type="match status" value="1"/>
</dbReference>
<dbReference type="Pfam" id="PF03633">
    <property type="entry name" value="Glyco_hydro_65C"/>
    <property type="match status" value="1"/>
</dbReference>
<proteinExistence type="predicted"/>
<dbReference type="GO" id="GO:0005975">
    <property type="term" value="P:carbohydrate metabolic process"/>
    <property type="evidence" value="ECO:0007669"/>
    <property type="project" value="InterPro"/>
</dbReference>
<accession>A0A645JHZ6</accession>